<sequence>MKREIILLGKRLEDYPETDYYERRLIYTTYSSGFREHNIAAFKSRLKKDFDYEIINHFVKDGNDFWTTDEIIAAVRVSLSLNLLTDEEWKRAIPIIERGLEANKAYVRMLDEMSAILEKYCEEWEELGMRHTFMQRVPHECWQGRFSRHSQNPEQKPNYS</sequence>
<evidence type="ECO:0000313" key="1">
    <source>
        <dbReference type="EMBL" id="DAF57960.1"/>
    </source>
</evidence>
<name>A0A8S5T4A1_9CAUD</name>
<proteinExistence type="predicted"/>
<dbReference type="EMBL" id="BK032744">
    <property type="protein sequence ID" value="DAF57960.1"/>
    <property type="molecule type" value="Genomic_DNA"/>
</dbReference>
<accession>A0A8S5T4A1</accession>
<reference evidence="1" key="1">
    <citation type="journal article" date="2021" name="Proc. Natl. Acad. Sci. U.S.A.">
        <title>A Catalog of Tens of Thousands of Viruses from Human Metagenomes Reveals Hidden Associations with Chronic Diseases.</title>
        <authorList>
            <person name="Tisza M.J."/>
            <person name="Buck C.B."/>
        </authorList>
    </citation>
    <scope>NUCLEOTIDE SEQUENCE</scope>
    <source>
        <strain evidence="1">Ctfbh2</strain>
    </source>
</reference>
<organism evidence="1">
    <name type="scientific">Siphoviridae sp. ctfbh2</name>
    <dbReference type="NCBI Taxonomy" id="2827909"/>
    <lineage>
        <taxon>Viruses</taxon>
        <taxon>Duplodnaviria</taxon>
        <taxon>Heunggongvirae</taxon>
        <taxon>Uroviricota</taxon>
        <taxon>Caudoviricetes</taxon>
    </lineage>
</organism>
<protein>
    <submittedName>
        <fullName evidence="1">Uncharacterized protein</fullName>
    </submittedName>
</protein>